<evidence type="ECO:0000313" key="2">
    <source>
        <dbReference type="Proteomes" id="UP000015106"/>
    </source>
</evidence>
<keyword evidence="2" id="KW-1185">Reference proteome</keyword>
<organism evidence="1 2">
    <name type="scientific">Triticum urartu</name>
    <name type="common">Red wild einkorn</name>
    <name type="synonym">Crithodium urartu</name>
    <dbReference type="NCBI Taxonomy" id="4572"/>
    <lineage>
        <taxon>Eukaryota</taxon>
        <taxon>Viridiplantae</taxon>
        <taxon>Streptophyta</taxon>
        <taxon>Embryophyta</taxon>
        <taxon>Tracheophyta</taxon>
        <taxon>Spermatophyta</taxon>
        <taxon>Magnoliopsida</taxon>
        <taxon>Liliopsida</taxon>
        <taxon>Poales</taxon>
        <taxon>Poaceae</taxon>
        <taxon>BOP clade</taxon>
        <taxon>Pooideae</taxon>
        <taxon>Triticodae</taxon>
        <taxon>Triticeae</taxon>
        <taxon>Triticinae</taxon>
        <taxon>Triticum</taxon>
    </lineage>
</organism>
<reference evidence="1" key="2">
    <citation type="submission" date="2018-03" db="EMBL/GenBank/DDBJ databases">
        <title>The Triticum urartu genome reveals the dynamic nature of wheat genome evolution.</title>
        <authorList>
            <person name="Ling H."/>
            <person name="Ma B."/>
            <person name="Shi X."/>
            <person name="Liu H."/>
            <person name="Dong L."/>
            <person name="Sun H."/>
            <person name="Cao Y."/>
            <person name="Gao Q."/>
            <person name="Zheng S."/>
            <person name="Li Y."/>
            <person name="Yu Y."/>
            <person name="Du H."/>
            <person name="Qi M."/>
            <person name="Li Y."/>
            <person name="Yu H."/>
            <person name="Cui Y."/>
            <person name="Wang N."/>
            <person name="Chen C."/>
            <person name="Wu H."/>
            <person name="Zhao Y."/>
            <person name="Zhang J."/>
            <person name="Li Y."/>
            <person name="Zhou W."/>
            <person name="Zhang B."/>
            <person name="Hu W."/>
            <person name="Eijk M."/>
            <person name="Tang J."/>
            <person name="Witsenboer H."/>
            <person name="Zhao S."/>
            <person name="Li Z."/>
            <person name="Zhang A."/>
            <person name="Wang D."/>
            <person name="Liang C."/>
        </authorList>
    </citation>
    <scope>NUCLEOTIDE SEQUENCE [LARGE SCALE GENOMIC DNA]</scope>
    <source>
        <strain evidence="1">cv. G1812</strain>
    </source>
</reference>
<protein>
    <submittedName>
        <fullName evidence="1">Uncharacterized protein</fullName>
    </submittedName>
</protein>
<dbReference type="EnsemblPlants" id="TuG1812G0400002921.01.T01">
    <property type="protein sequence ID" value="TuG1812G0400002921.01.T01.cds465039"/>
    <property type="gene ID" value="TuG1812G0400002921.01"/>
</dbReference>
<dbReference type="AlphaFoldDB" id="A0A8R7U929"/>
<proteinExistence type="predicted"/>
<reference evidence="1" key="3">
    <citation type="submission" date="2022-06" db="UniProtKB">
        <authorList>
            <consortium name="EnsemblPlants"/>
        </authorList>
    </citation>
    <scope>IDENTIFICATION</scope>
</reference>
<gene>
    <name evidence="1" type="primary">LOC125552522</name>
</gene>
<accession>A0A8R7U929</accession>
<dbReference type="Gramene" id="TuG1812G0400002921.01.T01">
    <property type="protein sequence ID" value="TuG1812G0400002921.01.T01.cds465039"/>
    <property type="gene ID" value="TuG1812G0400002921.01"/>
</dbReference>
<reference evidence="2" key="1">
    <citation type="journal article" date="2013" name="Nature">
        <title>Draft genome of the wheat A-genome progenitor Triticum urartu.</title>
        <authorList>
            <person name="Ling H.Q."/>
            <person name="Zhao S."/>
            <person name="Liu D."/>
            <person name="Wang J."/>
            <person name="Sun H."/>
            <person name="Zhang C."/>
            <person name="Fan H."/>
            <person name="Li D."/>
            <person name="Dong L."/>
            <person name="Tao Y."/>
            <person name="Gao C."/>
            <person name="Wu H."/>
            <person name="Li Y."/>
            <person name="Cui Y."/>
            <person name="Guo X."/>
            <person name="Zheng S."/>
            <person name="Wang B."/>
            <person name="Yu K."/>
            <person name="Liang Q."/>
            <person name="Yang W."/>
            <person name="Lou X."/>
            <person name="Chen J."/>
            <person name="Feng M."/>
            <person name="Jian J."/>
            <person name="Zhang X."/>
            <person name="Luo G."/>
            <person name="Jiang Y."/>
            <person name="Liu J."/>
            <person name="Wang Z."/>
            <person name="Sha Y."/>
            <person name="Zhang B."/>
            <person name="Wu H."/>
            <person name="Tang D."/>
            <person name="Shen Q."/>
            <person name="Xue P."/>
            <person name="Zou S."/>
            <person name="Wang X."/>
            <person name="Liu X."/>
            <person name="Wang F."/>
            <person name="Yang Y."/>
            <person name="An X."/>
            <person name="Dong Z."/>
            <person name="Zhang K."/>
            <person name="Zhang X."/>
            <person name="Luo M.C."/>
            <person name="Dvorak J."/>
            <person name="Tong Y."/>
            <person name="Wang J."/>
            <person name="Yang H."/>
            <person name="Li Z."/>
            <person name="Wang D."/>
            <person name="Zhang A."/>
            <person name="Wang J."/>
        </authorList>
    </citation>
    <scope>NUCLEOTIDE SEQUENCE</scope>
    <source>
        <strain evidence="2">cv. G1812</strain>
    </source>
</reference>
<sequence length="176" mass="19194">MDRATGLFTLELFIKLHDHFRSRIFGRAVMVPPEDGLQVALLPADDARDELPRQLFASGHVLEEAALDHALLSHSPVHEDAQHLAPAQLRDLGQLVAAPPLLPLGGEVVAACLSDRVLAAGVKRLVCDLPPWNASVPEAGRRRGKCGEQDGGREEELVLERHSQLSSFSSRWMGCC</sequence>
<name>A0A8R7U929_TRIUA</name>
<evidence type="ECO:0000313" key="1">
    <source>
        <dbReference type="EnsemblPlants" id="TuG1812G0400002921.01.T01.cds465039"/>
    </source>
</evidence>
<dbReference type="Proteomes" id="UP000015106">
    <property type="component" value="Chromosome 4"/>
</dbReference>